<organism evidence="1 2">
    <name type="scientific">Mesorhizobium ventifaucium</name>
    <dbReference type="NCBI Taxonomy" id="666020"/>
    <lineage>
        <taxon>Bacteria</taxon>
        <taxon>Pseudomonadati</taxon>
        <taxon>Pseudomonadota</taxon>
        <taxon>Alphaproteobacteria</taxon>
        <taxon>Hyphomicrobiales</taxon>
        <taxon>Phyllobacteriaceae</taxon>
        <taxon>Mesorhizobium</taxon>
    </lineage>
</organism>
<sequence>MKKCFLAARQPLTKLGKRASGKAPPFHAAGSSHLPVANSALVGVGQLQPYFAFSIAFRRIMARRTNAQHPTVQITERCWIINKTVEAH</sequence>
<name>A0ABN8JJC0_9HYPH</name>
<keyword evidence="2" id="KW-1185">Reference proteome</keyword>
<proteinExistence type="predicted"/>
<dbReference type="EMBL" id="CAKXZS010000011">
    <property type="protein sequence ID" value="CAH2397764.1"/>
    <property type="molecule type" value="Genomic_DNA"/>
</dbReference>
<comment type="caution">
    <text evidence="1">The sequence shown here is derived from an EMBL/GenBank/DDBJ whole genome shotgun (WGS) entry which is preliminary data.</text>
</comment>
<reference evidence="1" key="1">
    <citation type="submission" date="2022-03" db="EMBL/GenBank/DDBJ databases">
        <authorList>
            <person name="Brunel B."/>
        </authorList>
    </citation>
    <scope>NUCLEOTIDE SEQUENCE</scope>
    <source>
        <strain evidence="1">STM4922sample</strain>
    </source>
</reference>
<accession>A0ABN8JJC0</accession>
<evidence type="ECO:0000313" key="1">
    <source>
        <dbReference type="EMBL" id="CAH2397764.1"/>
    </source>
</evidence>
<gene>
    <name evidence="1" type="ORF">MES4922_190407</name>
</gene>
<evidence type="ECO:0000313" key="2">
    <source>
        <dbReference type="Proteomes" id="UP001152604"/>
    </source>
</evidence>
<dbReference type="Proteomes" id="UP001152604">
    <property type="component" value="Unassembled WGS sequence"/>
</dbReference>
<protein>
    <submittedName>
        <fullName evidence="1">Uncharacterized protein</fullName>
    </submittedName>
</protein>